<sequence length="410" mass="46946">MKTLYGLILLAMSTNANALEHELKGIIDLRLTSVDGVDSYFNGGLGKFRFNNDERLSVAQLGLTYQVDWDDFWSMKTVVNGYLDGVVDNVGITELFVNYKGLPFDSGYRIDGRVGLMYPDITLENLATAWASPYTLSYSNINSWLAEEVRHLGTKLSVTRLGKYHQSKHDFNLTSEFFVNNDTTGAMLAWHGWTIGSQQTLWQNTIKTPSTPALDSGGSLEGQAKRSDPFLELDNRIGTHFSAEWNWNGNGKVKAGYYDNNADTRIVKHGQYTWGTRFSHVGIKWRLPLRIELLSQMISGDTLMEAPTGEDAVNIKYSSFNVLLSRRWNTHRFSVRFEDFSVSDRDLTPEDNNNETGNSYTVSYRYQINKGWFIHTEFNFIDSNRPAHEYINAEQNLIERQWQLSSRYFF</sequence>
<dbReference type="AlphaFoldDB" id="A0A3A6U3R0"/>
<feature type="chain" id="PRO_5017175629" description="Porin" evidence="1">
    <location>
        <begin position="19"/>
        <end position="410"/>
    </location>
</feature>
<accession>A0A3A6U3R0</accession>
<dbReference type="SUPFAM" id="SSF56935">
    <property type="entry name" value="Porins"/>
    <property type="match status" value="1"/>
</dbReference>
<reference evidence="2 3" key="1">
    <citation type="submission" date="2018-09" db="EMBL/GenBank/DDBJ databases">
        <title>Phylogeny of the Shewanellaceae, and recommendation for two new genera, Pseudoshewanella and Parashewanella.</title>
        <authorList>
            <person name="Wang G."/>
        </authorList>
    </citation>
    <scope>NUCLEOTIDE SEQUENCE [LARGE SCALE GENOMIC DNA]</scope>
    <source>
        <strain evidence="2 3">KCTC 22492</strain>
    </source>
</reference>
<dbReference type="RefSeq" id="WP_121854314.1">
    <property type="nucleotide sequence ID" value="NZ_CP037952.1"/>
</dbReference>
<comment type="caution">
    <text evidence="2">The sequence shown here is derived from an EMBL/GenBank/DDBJ whole genome shotgun (WGS) entry which is preliminary data.</text>
</comment>
<evidence type="ECO:0008006" key="4">
    <source>
        <dbReference type="Google" id="ProtNLM"/>
    </source>
</evidence>
<dbReference type="EMBL" id="QYYH01000099">
    <property type="protein sequence ID" value="RJY10603.1"/>
    <property type="molecule type" value="Genomic_DNA"/>
</dbReference>
<name>A0A3A6U3R0_9GAMM</name>
<protein>
    <recommendedName>
        <fullName evidence="4">Porin</fullName>
    </recommendedName>
</protein>
<proteinExistence type="predicted"/>
<dbReference type="Proteomes" id="UP000273022">
    <property type="component" value="Unassembled WGS sequence"/>
</dbReference>
<gene>
    <name evidence="2" type="ORF">D5R81_14295</name>
</gene>
<organism evidence="2 3">
    <name type="scientific">Parashewanella spongiae</name>
    <dbReference type="NCBI Taxonomy" id="342950"/>
    <lineage>
        <taxon>Bacteria</taxon>
        <taxon>Pseudomonadati</taxon>
        <taxon>Pseudomonadota</taxon>
        <taxon>Gammaproteobacteria</taxon>
        <taxon>Alteromonadales</taxon>
        <taxon>Shewanellaceae</taxon>
        <taxon>Parashewanella</taxon>
    </lineage>
</organism>
<evidence type="ECO:0000313" key="3">
    <source>
        <dbReference type="Proteomes" id="UP000273022"/>
    </source>
</evidence>
<feature type="signal peptide" evidence="1">
    <location>
        <begin position="1"/>
        <end position="18"/>
    </location>
</feature>
<evidence type="ECO:0000313" key="2">
    <source>
        <dbReference type="EMBL" id="RJY10603.1"/>
    </source>
</evidence>
<dbReference type="OrthoDB" id="7531957at2"/>
<evidence type="ECO:0000256" key="1">
    <source>
        <dbReference type="SAM" id="SignalP"/>
    </source>
</evidence>
<keyword evidence="3" id="KW-1185">Reference proteome</keyword>
<keyword evidence="1" id="KW-0732">Signal</keyword>